<reference evidence="2 3" key="1">
    <citation type="submission" date="2012-12" db="EMBL/GenBank/DDBJ databases">
        <title>Genome Assembly of Photobacterium sp. AK15.</title>
        <authorList>
            <person name="Khatri I."/>
            <person name="Vaidya B."/>
            <person name="Srinivas T.N.R."/>
            <person name="Subramanian S."/>
            <person name="Pinnaka A."/>
        </authorList>
    </citation>
    <scope>NUCLEOTIDE SEQUENCE [LARGE SCALE GENOMIC DNA]</scope>
    <source>
        <strain evidence="2 3">AK15</strain>
    </source>
</reference>
<gene>
    <name evidence="2" type="ORF">C942_03820</name>
</gene>
<proteinExistence type="predicted"/>
<keyword evidence="1" id="KW-0472">Membrane</keyword>
<evidence type="ECO:0000313" key="3">
    <source>
        <dbReference type="Proteomes" id="UP000011134"/>
    </source>
</evidence>
<protein>
    <recommendedName>
        <fullName evidence="4">Inner membrane protein</fullName>
    </recommendedName>
</protein>
<evidence type="ECO:0000256" key="1">
    <source>
        <dbReference type="SAM" id="Phobius"/>
    </source>
</evidence>
<dbReference type="InterPro" id="IPR014318">
    <property type="entry name" value="Phageshock_PspG"/>
</dbReference>
<accession>L8J5A8</accession>
<evidence type="ECO:0008006" key="4">
    <source>
        <dbReference type="Google" id="ProtNLM"/>
    </source>
</evidence>
<feature type="transmembrane region" description="Helical" evidence="1">
    <location>
        <begin position="7"/>
        <end position="34"/>
    </location>
</feature>
<dbReference type="RefSeq" id="WP_007470787.1">
    <property type="nucleotide sequence ID" value="NZ_AMZO01000042.1"/>
</dbReference>
<dbReference type="Pfam" id="PF09583">
    <property type="entry name" value="Phageshock_PspG"/>
    <property type="match status" value="1"/>
</dbReference>
<dbReference type="AlphaFoldDB" id="L8J5A8"/>
<dbReference type="Proteomes" id="UP000011134">
    <property type="component" value="Unassembled WGS sequence"/>
</dbReference>
<sequence>MIEFLFLLAFAFVLVFTGVSIVGMLFAVLIGFVVMALAGMIGMMFKLLPWLILIAVAVWLYKDRKGEQRHCRHYRRRP</sequence>
<dbReference type="NCBIfam" id="TIGR02975">
    <property type="entry name" value="phageshock_pspG"/>
    <property type="match status" value="1"/>
</dbReference>
<keyword evidence="3" id="KW-1185">Reference proteome</keyword>
<dbReference type="EMBL" id="AMZO01000042">
    <property type="protein sequence ID" value="ELR63378.1"/>
    <property type="molecule type" value="Genomic_DNA"/>
</dbReference>
<evidence type="ECO:0000313" key="2">
    <source>
        <dbReference type="EMBL" id="ELR63378.1"/>
    </source>
</evidence>
<comment type="caution">
    <text evidence="2">The sequence shown here is derived from an EMBL/GenBank/DDBJ whole genome shotgun (WGS) entry which is preliminary data.</text>
</comment>
<dbReference type="OrthoDB" id="5894062at2"/>
<feature type="transmembrane region" description="Helical" evidence="1">
    <location>
        <begin position="40"/>
        <end position="61"/>
    </location>
</feature>
<dbReference type="PATRIC" id="fig|1056511.3.peg.4634"/>
<keyword evidence="1" id="KW-1133">Transmembrane helix</keyword>
<name>L8J5A8_9GAMM</name>
<organism evidence="2 3">
    <name type="scientific">Photobacterium marinum</name>
    <dbReference type="NCBI Taxonomy" id="1056511"/>
    <lineage>
        <taxon>Bacteria</taxon>
        <taxon>Pseudomonadati</taxon>
        <taxon>Pseudomonadota</taxon>
        <taxon>Gammaproteobacteria</taxon>
        <taxon>Vibrionales</taxon>
        <taxon>Vibrionaceae</taxon>
        <taxon>Photobacterium</taxon>
    </lineage>
</organism>
<keyword evidence="1" id="KW-0812">Transmembrane</keyword>